<evidence type="ECO:0000256" key="1">
    <source>
        <dbReference type="ARBA" id="ARBA00023125"/>
    </source>
</evidence>
<dbReference type="EMBL" id="BMOS01000007">
    <property type="protein sequence ID" value="GGN55033.1"/>
    <property type="molecule type" value="Genomic_DNA"/>
</dbReference>
<dbReference type="Gene3D" id="1.10.260.40">
    <property type="entry name" value="lambda repressor-like DNA-binding domains"/>
    <property type="match status" value="1"/>
</dbReference>
<proteinExistence type="predicted"/>
<dbReference type="Proteomes" id="UP000624041">
    <property type="component" value="Unassembled WGS sequence"/>
</dbReference>
<dbReference type="RefSeq" id="WP_188856549.1">
    <property type="nucleotide sequence ID" value="NZ_BMOS01000007.1"/>
</dbReference>
<keyword evidence="4" id="KW-1185">Reference proteome</keyword>
<evidence type="ECO:0000259" key="2">
    <source>
        <dbReference type="PROSITE" id="PS50943"/>
    </source>
</evidence>
<evidence type="ECO:0000313" key="4">
    <source>
        <dbReference type="Proteomes" id="UP000624041"/>
    </source>
</evidence>
<name>A0A917XVG1_9BACI</name>
<evidence type="ECO:0000313" key="3">
    <source>
        <dbReference type="EMBL" id="GGN55033.1"/>
    </source>
</evidence>
<dbReference type="PROSITE" id="PS50943">
    <property type="entry name" value="HTH_CROC1"/>
    <property type="match status" value="1"/>
</dbReference>
<reference evidence="3" key="1">
    <citation type="journal article" date="2014" name="Int. J. Syst. Evol. Microbiol.">
        <title>Complete genome sequence of Corynebacterium casei LMG S-19264T (=DSM 44701T), isolated from a smear-ripened cheese.</title>
        <authorList>
            <consortium name="US DOE Joint Genome Institute (JGI-PGF)"/>
            <person name="Walter F."/>
            <person name="Albersmeier A."/>
            <person name="Kalinowski J."/>
            <person name="Ruckert C."/>
        </authorList>
    </citation>
    <scope>NUCLEOTIDE SEQUENCE</scope>
    <source>
        <strain evidence="3">JCM 17251</strain>
    </source>
</reference>
<comment type="caution">
    <text evidence="3">The sequence shown here is derived from an EMBL/GenBank/DDBJ whole genome shotgun (WGS) entry which is preliminary data.</text>
</comment>
<dbReference type="AlphaFoldDB" id="A0A917XVG1"/>
<keyword evidence="1" id="KW-0238">DNA-binding</keyword>
<dbReference type="PANTHER" id="PTHR46558:SF11">
    <property type="entry name" value="HTH-TYPE TRANSCRIPTIONAL REGULATOR XRE"/>
    <property type="match status" value="1"/>
</dbReference>
<dbReference type="SUPFAM" id="SSF47413">
    <property type="entry name" value="lambda repressor-like DNA-binding domains"/>
    <property type="match status" value="1"/>
</dbReference>
<organism evidence="3 4">
    <name type="scientific">Oceanobacillus indicireducens</name>
    <dbReference type="NCBI Taxonomy" id="1004261"/>
    <lineage>
        <taxon>Bacteria</taxon>
        <taxon>Bacillati</taxon>
        <taxon>Bacillota</taxon>
        <taxon>Bacilli</taxon>
        <taxon>Bacillales</taxon>
        <taxon>Bacillaceae</taxon>
        <taxon>Oceanobacillus</taxon>
    </lineage>
</organism>
<protein>
    <submittedName>
        <fullName evidence="3">Transcriptional regulator</fullName>
    </submittedName>
</protein>
<dbReference type="GO" id="GO:0003677">
    <property type="term" value="F:DNA binding"/>
    <property type="evidence" value="ECO:0007669"/>
    <property type="project" value="UniProtKB-KW"/>
</dbReference>
<reference evidence="3" key="2">
    <citation type="submission" date="2020-09" db="EMBL/GenBank/DDBJ databases">
        <authorList>
            <person name="Sun Q."/>
            <person name="Ohkuma M."/>
        </authorList>
    </citation>
    <scope>NUCLEOTIDE SEQUENCE</scope>
    <source>
        <strain evidence="3">JCM 17251</strain>
    </source>
</reference>
<feature type="domain" description="HTH cro/C1-type" evidence="2">
    <location>
        <begin position="7"/>
        <end position="61"/>
    </location>
</feature>
<sequence length="128" mass="15213">MSIGKRIIELRENKNWSQRELARRVNLNVSVMNRIESEDRPIKDHELDKLATVLDVTTDYLLGRDSNHGEEYDSLYEINQLLKKYNIDQSGFFDIEKWKSMGPEEIKQLESYFQFIVSEAEKKNKQQD</sequence>
<dbReference type="InterPro" id="IPR001387">
    <property type="entry name" value="Cro/C1-type_HTH"/>
</dbReference>
<accession>A0A917XVG1</accession>
<dbReference type="CDD" id="cd00093">
    <property type="entry name" value="HTH_XRE"/>
    <property type="match status" value="1"/>
</dbReference>
<dbReference type="PANTHER" id="PTHR46558">
    <property type="entry name" value="TRACRIPTIONAL REGULATORY PROTEIN-RELATED-RELATED"/>
    <property type="match status" value="1"/>
</dbReference>
<gene>
    <name evidence="3" type="ORF">GCM10007971_13430</name>
</gene>
<dbReference type="SMART" id="SM00530">
    <property type="entry name" value="HTH_XRE"/>
    <property type="match status" value="1"/>
</dbReference>
<dbReference type="Pfam" id="PF01381">
    <property type="entry name" value="HTH_3"/>
    <property type="match status" value="1"/>
</dbReference>
<dbReference type="InterPro" id="IPR010982">
    <property type="entry name" value="Lambda_DNA-bd_dom_sf"/>
</dbReference>